<comment type="caution">
    <text evidence="1">The sequence shown here is derived from an EMBL/GenBank/DDBJ whole genome shotgun (WGS) entry which is preliminary data.</text>
</comment>
<dbReference type="AlphaFoldDB" id="A0A1Y2C4F7"/>
<gene>
    <name evidence="1" type="ORF">BCR33DRAFT_718518</name>
</gene>
<accession>A0A1Y2C4F7</accession>
<proteinExistence type="predicted"/>
<protein>
    <submittedName>
        <fullName evidence="1">Uncharacterized protein</fullName>
    </submittedName>
</protein>
<sequence length="49" mass="6072">HVKIRIHRSKVKNIRTPATRSVQYYKFILIFDYVYIVKLIQTEDTIYNW</sequence>
<dbReference type="EMBL" id="MCGO01000030">
    <property type="protein sequence ID" value="ORY41836.1"/>
    <property type="molecule type" value="Genomic_DNA"/>
</dbReference>
<name>A0A1Y2C4F7_9FUNG</name>
<organism evidence="1 2">
    <name type="scientific">Rhizoclosmatium globosum</name>
    <dbReference type="NCBI Taxonomy" id="329046"/>
    <lineage>
        <taxon>Eukaryota</taxon>
        <taxon>Fungi</taxon>
        <taxon>Fungi incertae sedis</taxon>
        <taxon>Chytridiomycota</taxon>
        <taxon>Chytridiomycota incertae sedis</taxon>
        <taxon>Chytridiomycetes</taxon>
        <taxon>Chytridiales</taxon>
        <taxon>Chytriomycetaceae</taxon>
        <taxon>Rhizoclosmatium</taxon>
    </lineage>
</organism>
<reference evidence="1 2" key="1">
    <citation type="submission" date="2016-07" db="EMBL/GenBank/DDBJ databases">
        <title>Pervasive Adenine N6-methylation of Active Genes in Fungi.</title>
        <authorList>
            <consortium name="DOE Joint Genome Institute"/>
            <person name="Mondo S.J."/>
            <person name="Dannebaum R.O."/>
            <person name="Kuo R.C."/>
            <person name="Labutti K."/>
            <person name="Haridas S."/>
            <person name="Kuo A."/>
            <person name="Salamov A."/>
            <person name="Ahrendt S.R."/>
            <person name="Lipzen A."/>
            <person name="Sullivan W."/>
            <person name="Andreopoulos W.B."/>
            <person name="Clum A."/>
            <person name="Lindquist E."/>
            <person name="Daum C."/>
            <person name="Ramamoorthy G.K."/>
            <person name="Gryganskyi A."/>
            <person name="Culley D."/>
            <person name="Magnuson J.K."/>
            <person name="James T.Y."/>
            <person name="O'Malley M.A."/>
            <person name="Stajich J.E."/>
            <person name="Spatafora J.W."/>
            <person name="Visel A."/>
            <person name="Grigoriev I.V."/>
        </authorList>
    </citation>
    <scope>NUCLEOTIDE SEQUENCE [LARGE SCALE GENOMIC DNA]</scope>
    <source>
        <strain evidence="1 2">JEL800</strain>
    </source>
</reference>
<evidence type="ECO:0000313" key="2">
    <source>
        <dbReference type="Proteomes" id="UP000193642"/>
    </source>
</evidence>
<keyword evidence="2" id="KW-1185">Reference proteome</keyword>
<evidence type="ECO:0000313" key="1">
    <source>
        <dbReference type="EMBL" id="ORY41836.1"/>
    </source>
</evidence>
<feature type="non-terminal residue" evidence="1">
    <location>
        <position position="1"/>
    </location>
</feature>
<dbReference type="Proteomes" id="UP000193642">
    <property type="component" value="Unassembled WGS sequence"/>
</dbReference>